<proteinExistence type="predicted"/>
<sequence length="68" mass="8173">MLPRRLGPPSRRRRFARPRGDDFAVFRWRGRCFERFSISRAAWSRMHSRPYSKLVSSAAPRWWPLAVI</sequence>
<dbReference type="AlphaFoldDB" id="X8E536"/>
<dbReference type="EMBL" id="JAOB01000010">
    <property type="protein sequence ID" value="EUA75306.1"/>
    <property type="molecule type" value="Genomic_DNA"/>
</dbReference>
<gene>
    <name evidence="1" type="ORF">I553_3198</name>
</gene>
<organism evidence="1">
    <name type="scientific">Mycobacterium xenopi 4042</name>
    <dbReference type="NCBI Taxonomy" id="1299334"/>
    <lineage>
        <taxon>Bacteria</taxon>
        <taxon>Bacillati</taxon>
        <taxon>Actinomycetota</taxon>
        <taxon>Actinomycetes</taxon>
        <taxon>Mycobacteriales</taxon>
        <taxon>Mycobacteriaceae</taxon>
        <taxon>Mycobacterium</taxon>
    </lineage>
</organism>
<name>X8E536_MYCXE</name>
<evidence type="ECO:0000313" key="1">
    <source>
        <dbReference type="EMBL" id="EUA75306.1"/>
    </source>
</evidence>
<comment type="caution">
    <text evidence="1">The sequence shown here is derived from an EMBL/GenBank/DDBJ whole genome shotgun (WGS) entry which is preliminary data.</text>
</comment>
<accession>X8E536</accession>
<reference evidence="1" key="1">
    <citation type="submission" date="2014-01" db="EMBL/GenBank/DDBJ databases">
        <authorList>
            <person name="Brown-Elliot B."/>
            <person name="Wallace R."/>
            <person name="Lenaerts A."/>
            <person name="Ordway D."/>
            <person name="DeGroote M.A."/>
            <person name="Parker T."/>
            <person name="Sizemore C."/>
            <person name="Tallon L.J."/>
            <person name="Sadzewicz L.K."/>
            <person name="Sengamalay N."/>
            <person name="Fraser C.M."/>
            <person name="Hine E."/>
            <person name="Shefchek K.A."/>
            <person name="Das S.P."/>
            <person name="Tettelin H."/>
        </authorList>
    </citation>
    <scope>NUCLEOTIDE SEQUENCE [LARGE SCALE GENOMIC DNA]</scope>
    <source>
        <strain evidence="1">4042</strain>
    </source>
</reference>
<dbReference type="PATRIC" id="fig|1299334.3.peg.706"/>
<protein>
    <submittedName>
        <fullName evidence="1">Uncharacterized protein</fullName>
    </submittedName>
</protein>